<dbReference type="AlphaFoldDB" id="A0A8T2LZC5"/>
<dbReference type="Proteomes" id="UP000752171">
    <property type="component" value="Unassembled WGS sequence"/>
</dbReference>
<organism evidence="1 2">
    <name type="scientific">Astyanax mexicanus</name>
    <name type="common">Blind cave fish</name>
    <name type="synonym">Astyanax fasciatus mexicanus</name>
    <dbReference type="NCBI Taxonomy" id="7994"/>
    <lineage>
        <taxon>Eukaryota</taxon>
        <taxon>Metazoa</taxon>
        <taxon>Chordata</taxon>
        <taxon>Craniata</taxon>
        <taxon>Vertebrata</taxon>
        <taxon>Euteleostomi</taxon>
        <taxon>Actinopterygii</taxon>
        <taxon>Neopterygii</taxon>
        <taxon>Teleostei</taxon>
        <taxon>Ostariophysi</taxon>
        <taxon>Characiformes</taxon>
        <taxon>Characoidei</taxon>
        <taxon>Acestrorhamphidae</taxon>
        <taxon>Acestrorhamphinae</taxon>
        <taxon>Astyanax</taxon>
    </lineage>
</organism>
<name>A0A8T2LZC5_ASTMX</name>
<evidence type="ECO:0000313" key="1">
    <source>
        <dbReference type="EMBL" id="KAG9276780.1"/>
    </source>
</evidence>
<proteinExistence type="predicted"/>
<reference evidence="1 2" key="1">
    <citation type="submission" date="2021-07" db="EMBL/GenBank/DDBJ databases">
        <authorList>
            <person name="Imarazene B."/>
            <person name="Zahm M."/>
            <person name="Klopp C."/>
            <person name="Cabau C."/>
            <person name="Beille S."/>
            <person name="Jouanno E."/>
            <person name="Castinel A."/>
            <person name="Lluch J."/>
            <person name="Gil L."/>
            <person name="Kuchtly C."/>
            <person name="Lopez Roques C."/>
            <person name="Donnadieu C."/>
            <person name="Parrinello H."/>
            <person name="Journot L."/>
            <person name="Du K."/>
            <person name="Schartl M."/>
            <person name="Retaux S."/>
            <person name="Guiguen Y."/>
        </authorList>
    </citation>
    <scope>NUCLEOTIDE SEQUENCE [LARGE SCALE GENOMIC DNA]</scope>
    <source>
        <strain evidence="1">Pach_M1</strain>
        <tissue evidence="1">Testis</tissue>
    </source>
</reference>
<dbReference type="EMBL" id="JAICCE010000006">
    <property type="protein sequence ID" value="KAG9276780.1"/>
    <property type="molecule type" value="Genomic_DNA"/>
</dbReference>
<gene>
    <name evidence="1" type="ORF">AMEX_G9125</name>
</gene>
<protein>
    <submittedName>
        <fullName evidence="1">Uncharacterized protein</fullName>
    </submittedName>
</protein>
<evidence type="ECO:0000313" key="2">
    <source>
        <dbReference type="Proteomes" id="UP000752171"/>
    </source>
</evidence>
<comment type="caution">
    <text evidence="1">The sequence shown here is derived from an EMBL/GenBank/DDBJ whole genome shotgun (WGS) entry which is preliminary data.</text>
</comment>
<sequence length="68" mass="7423">MQRRRYICGSRCLIIGWDYFLCVCAERIKARGENETCLAECSLTSILGQQTSRHSGAVTSSFGSSGSA</sequence>
<accession>A0A8T2LZC5</accession>